<evidence type="ECO:0008006" key="3">
    <source>
        <dbReference type="Google" id="ProtNLM"/>
    </source>
</evidence>
<sequence length="196" mass="22000">MKKNNHENPAPQKLASAFLAVSIVVGVYSPQNFNLGSLLAGTEDTISTSVSDASNKATEGNSFQIPETLNYYEASQFLFVNDNSLIASKIPPTNRYAVSSTMWIFATAYSSTPDQTDDTPFITASGNHVRDGIIAANFLPMYTKVRFPTLYGDKIFVVEDRMNKRYYYKADIWMKTREEALRFGVKNIPIEILREI</sequence>
<dbReference type="AlphaFoldDB" id="A0A1G2H7Y3"/>
<comment type="caution">
    <text evidence="1">The sequence shown here is derived from an EMBL/GenBank/DDBJ whole genome shotgun (WGS) entry which is preliminary data.</text>
</comment>
<accession>A0A1G2H7Y3</accession>
<proteinExistence type="predicted"/>
<protein>
    <recommendedName>
        <fullName evidence="3">3D domain-containing protein</fullName>
    </recommendedName>
</protein>
<name>A0A1G2H7Y3_9BACT</name>
<gene>
    <name evidence="1" type="ORF">A2827_02245</name>
</gene>
<dbReference type="CDD" id="cd22784">
    <property type="entry name" value="DPBB_MltA_YuiC-like"/>
    <property type="match status" value="1"/>
</dbReference>
<dbReference type="Proteomes" id="UP000177932">
    <property type="component" value="Unassembled WGS sequence"/>
</dbReference>
<evidence type="ECO:0000313" key="2">
    <source>
        <dbReference type="Proteomes" id="UP000177932"/>
    </source>
</evidence>
<organism evidence="1 2">
    <name type="scientific">Candidatus Spechtbacteria bacterium RIFCSPHIGHO2_01_FULL_43_30</name>
    <dbReference type="NCBI Taxonomy" id="1802158"/>
    <lineage>
        <taxon>Bacteria</taxon>
        <taxon>Candidatus Spechtiibacteriota</taxon>
    </lineage>
</organism>
<reference evidence="1 2" key="1">
    <citation type="journal article" date="2016" name="Nat. Commun.">
        <title>Thousands of microbial genomes shed light on interconnected biogeochemical processes in an aquifer system.</title>
        <authorList>
            <person name="Anantharaman K."/>
            <person name="Brown C.T."/>
            <person name="Hug L.A."/>
            <person name="Sharon I."/>
            <person name="Castelle C.J."/>
            <person name="Probst A.J."/>
            <person name="Thomas B.C."/>
            <person name="Singh A."/>
            <person name="Wilkins M.J."/>
            <person name="Karaoz U."/>
            <person name="Brodie E.L."/>
            <person name="Williams K.H."/>
            <person name="Hubbard S.S."/>
            <person name="Banfield J.F."/>
        </authorList>
    </citation>
    <scope>NUCLEOTIDE SEQUENCE [LARGE SCALE GENOMIC DNA]</scope>
</reference>
<dbReference type="EMBL" id="MHOD01000009">
    <property type="protein sequence ID" value="OGZ58371.1"/>
    <property type="molecule type" value="Genomic_DNA"/>
</dbReference>
<evidence type="ECO:0000313" key="1">
    <source>
        <dbReference type="EMBL" id="OGZ58371.1"/>
    </source>
</evidence>